<dbReference type="EMBL" id="JABSTR010000004">
    <property type="protein sequence ID" value="KAH9368581.1"/>
    <property type="molecule type" value="Genomic_DNA"/>
</dbReference>
<dbReference type="InterPro" id="IPR024079">
    <property type="entry name" value="MetalloPept_cat_dom_sf"/>
</dbReference>
<evidence type="ECO:0000313" key="2">
    <source>
        <dbReference type="EMBL" id="KAH9368581.1"/>
    </source>
</evidence>
<feature type="domain" description="Peptidase M13 C-terminal" evidence="1">
    <location>
        <begin position="510"/>
        <end position="693"/>
    </location>
</feature>
<dbReference type="InterPro" id="IPR000718">
    <property type="entry name" value="Peptidase_M13"/>
</dbReference>
<dbReference type="GO" id="GO:0004222">
    <property type="term" value="F:metalloendopeptidase activity"/>
    <property type="evidence" value="ECO:0007669"/>
    <property type="project" value="InterPro"/>
</dbReference>
<dbReference type="Gene3D" id="1.10.1380.10">
    <property type="entry name" value="Neutral endopeptidase , domain2"/>
    <property type="match status" value="1"/>
</dbReference>
<gene>
    <name evidence="2" type="ORF">HPB48_009821</name>
</gene>
<evidence type="ECO:0000313" key="3">
    <source>
        <dbReference type="Proteomes" id="UP000821853"/>
    </source>
</evidence>
<reference evidence="2 3" key="1">
    <citation type="journal article" date="2020" name="Cell">
        <title>Large-Scale Comparative Analyses of Tick Genomes Elucidate Their Genetic Diversity and Vector Capacities.</title>
        <authorList>
            <consortium name="Tick Genome and Microbiome Consortium (TIGMIC)"/>
            <person name="Jia N."/>
            <person name="Wang J."/>
            <person name="Shi W."/>
            <person name="Du L."/>
            <person name="Sun Y."/>
            <person name="Zhan W."/>
            <person name="Jiang J.F."/>
            <person name="Wang Q."/>
            <person name="Zhang B."/>
            <person name="Ji P."/>
            <person name="Bell-Sakyi L."/>
            <person name="Cui X.M."/>
            <person name="Yuan T.T."/>
            <person name="Jiang B.G."/>
            <person name="Yang W.F."/>
            <person name="Lam T.T."/>
            <person name="Chang Q.C."/>
            <person name="Ding S.J."/>
            <person name="Wang X.J."/>
            <person name="Zhu J.G."/>
            <person name="Ruan X.D."/>
            <person name="Zhao L."/>
            <person name="Wei J.T."/>
            <person name="Ye R.Z."/>
            <person name="Que T.C."/>
            <person name="Du C.H."/>
            <person name="Zhou Y.H."/>
            <person name="Cheng J.X."/>
            <person name="Dai P.F."/>
            <person name="Guo W.B."/>
            <person name="Han X.H."/>
            <person name="Huang E.J."/>
            <person name="Li L.F."/>
            <person name="Wei W."/>
            <person name="Gao Y.C."/>
            <person name="Liu J.Z."/>
            <person name="Shao H.Z."/>
            <person name="Wang X."/>
            <person name="Wang C.C."/>
            <person name="Yang T.C."/>
            <person name="Huo Q.B."/>
            <person name="Li W."/>
            <person name="Chen H.Y."/>
            <person name="Chen S.E."/>
            <person name="Zhou L.G."/>
            <person name="Ni X.B."/>
            <person name="Tian J.H."/>
            <person name="Sheng Y."/>
            <person name="Liu T."/>
            <person name="Pan Y.S."/>
            <person name="Xia L.Y."/>
            <person name="Li J."/>
            <person name="Zhao F."/>
            <person name="Cao W.C."/>
        </authorList>
    </citation>
    <scope>NUCLEOTIDE SEQUENCE [LARGE SCALE GENOMIC DNA]</scope>
    <source>
        <strain evidence="2">HaeL-2018</strain>
    </source>
</reference>
<protein>
    <recommendedName>
        <fullName evidence="1">Peptidase M13 C-terminal domain-containing protein</fullName>
    </recommendedName>
</protein>
<dbReference type="PROSITE" id="PS51885">
    <property type="entry name" value="NEPRILYSIN"/>
    <property type="match status" value="1"/>
</dbReference>
<proteinExistence type="predicted"/>
<dbReference type="PANTHER" id="PTHR11733">
    <property type="entry name" value="ZINC METALLOPROTEASE FAMILY M13 NEPRILYSIN-RELATED"/>
    <property type="match status" value="1"/>
</dbReference>
<comment type="caution">
    <text evidence="2">The sequence shown here is derived from an EMBL/GenBank/DDBJ whole genome shotgun (WGS) entry which is preliminary data.</text>
</comment>
<dbReference type="AlphaFoldDB" id="A0A9J6G064"/>
<dbReference type="Proteomes" id="UP000821853">
    <property type="component" value="Chromosome 2"/>
</dbReference>
<dbReference type="VEuPathDB" id="VectorBase:HLOH_061936"/>
<name>A0A9J6G064_HAELO</name>
<sequence length="696" mass="77569">MNVRLASSQPRDGGNDGGGGWFRTGFVSSGHTTGVLGIAVSPAPIIITIGLCATTGLVVLLLLKTVWSASPKDPVCEGLDCSDPYRALETLLNNSVHPCEDLYAHVCSRWTENHGHTGFFQESLNRYLDKMHTIFTSSEEDYMGEELASRVRTFKHLYSDCLTSMDATEPTLEQDVAFLMNITPRLAAITESPTPRQAMMTAANISFTFNLNCFLVMHPQHYQLNAFLYVFTGKALQGMFPVHATLENYVQMVVRAIGGSQELAFDLMALDHSVAEQKLRVPATHRNISRDRLRLESPDLGALTDAAFDRLLQMSNYRMGYLLAHHYNGTLELVRLLKEKSGRVVSTYLVAQILADSTPFGYIKWLGSNDKRIARRACLHAVHKVAPFLWFTLSSELVRNESGQDPVSELYDKILVTISSSRNFPTLFDGYTISKAQRTLSNISLLSINALRNLKHEYVDSATPLATSNVSFTRKYIEMCYQARSRSLTVPPDVRWDVASAVDFGTSPTYEGGMNALFLPLMLQIPHVFYGKKSLNFLNYGTLGASLARELATRVSPTTQFNETEPMWSPEALQRFMTGMACYEDTNVKYEARNSAIVSDLQLEQFLWLTSATLAYQALKNDFLDTDSNNSVWKNAQKQFFLRFCLAACESSSISNALNARVKCARPLSAIPTFADVFGCPEGSYMSRLSRSNCSV</sequence>
<dbReference type="GO" id="GO:0005886">
    <property type="term" value="C:plasma membrane"/>
    <property type="evidence" value="ECO:0007669"/>
    <property type="project" value="TreeGrafter"/>
</dbReference>
<dbReference type="GO" id="GO:0016485">
    <property type="term" value="P:protein processing"/>
    <property type="evidence" value="ECO:0007669"/>
    <property type="project" value="TreeGrafter"/>
</dbReference>
<dbReference type="PANTHER" id="PTHR11733:SF241">
    <property type="entry name" value="GH26575P-RELATED"/>
    <property type="match status" value="1"/>
</dbReference>
<accession>A0A9J6G064</accession>
<dbReference type="InterPro" id="IPR042089">
    <property type="entry name" value="Peptidase_M13_dom_2"/>
</dbReference>
<dbReference type="Gene3D" id="3.40.390.10">
    <property type="entry name" value="Collagenase (Catalytic Domain)"/>
    <property type="match status" value="1"/>
</dbReference>
<dbReference type="OMA" id="QFFLRFC"/>
<dbReference type="SUPFAM" id="SSF55486">
    <property type="entry name" value="Metalloproteases ('zincins'), catalytic domain"/>
    <property type="match status" value="1"/>
</dbReference>
<dbReference type="OrthoDB" id="6481010at2759"/>
<organism evidence="2 3">
    <name type="scientific">Haemaphysalis longicornis</name>
    <name type="common">Bush tick</name>
    <dbReference type="NCBI Taxonomy" id="44386"/>
    <lineage>
        <taxon>Eukaryota</taxon>
        <taxon>Metazoa</taxon>
        <taxon>Ecdysozoa</taxon>
        <taxon>Arthropoda</taxon>
        <taxon>Chelicerata</taxon>
        <taxon>Arachnida</taxon>
        <taxon>Acari</taxon>
        <taxon>Parasitiformes</taxon>
        <taxon>Ixodida</taxon>
        <taxon>Ixodoidea</taxon>
        <taxon>Ixodidae</taxon>
        <taxon>Haemaphysalinae</taxon>
        <taxon>Haemaphysalis</taxon>
    </lineage>
</organism>
<dbReference type="InterPro" id="IPR018497">
    <property type="entry name" value="Peptidase_M13_C"/>
</dbReference>
<dbReference type="Pfam" id="PF01431">
    <property type="entry name" value="Peptidase_M13"/>
    <property type="match status" value="1"/>
</dbReference>
<keyword evidence="3" id="KW-1185">Reference proteome</keyword>
<evidence type="ECO:0000259" key="1">
    <source>
        <dbReference type="Pfam" id="PF01431"/>
    </source>
</evidence>